<accession>A0AAV0ZKF2</accession>
<proteinExistence type="predicted"/>
<sequence>MIFVSAEKKENVEANPQSTITLSRSDLLETPSLDLLHATRLRTLRSPQTPGQPSHTESRILFTVGVCVSNRLQPPFTIMDEFAFEHEKMEFASVCLERG</sequence>
<reference evidence="1 2" key="1">
    <citation type="submission" date="2023-01" db="EMBL/GenBank/DDBJ databases">
        <authorList>
            <person name="Kreplak J."/>
        </authorList>
    </citation>
    <scope>NUCLEOTIDE SEQUENCE [LARGE SCALE GENOMIC DNA]</scope>
</reference>
<dbReference type="Proteomes" id="UP001157006">
    <property type="component" value="Chromosome 2"/>
</dbReference>
<gene>
    <name evidence="1" type="ORF">VFH_II122960</name>
</gene>
<name>A0AAV0ZKF2_VICFA</name>
<organism evidence="1 2">
    <name type="scientific">Vicia faba</name>
    <name type="common">Broad bean</name>
    <name type="synonym">Faba vulgaris</name>
    <dbReference type="NCBI Taxonomy" id="3906"/>
    <lineage>
        <taxon>Eukaryota</taxon>
        <taxon>Viridiplantae</taxon>
        <taxon>Streptophyta</taxon>
        <taxon>Embryophyta</taxon>
        <taxon>Tracheophyta</taxon>
        <taxon>Spermatophyta</taxon>
        <taxon>Magnoliopsida</taxon>
        <taxon>eudicotyledons</taxon>
        <taxon>Gunneridae</taxon>
        <taxon>Pentapetalae</taxon>
        <taxon>rosids</taxon>
        <taxon>fabids</taxon>
        <taxon>Fabales</taxon>
        <taxon>Fabaceae</taxon>
        <taxon>Papilionoideae</taxon>
        <taxon>50 kb inversion clade</taxon>
        <taxon>NPAAA clade</taxon>
        <taxon>Hologalegina</taxon>
        <taxon>IRL clade</taxon>
        <taxon>Fabeae</taxon>
        <taxon>Vicia</taxon>
    </lineage>
</organism>
<keyword evidence="2" id="KW-1185">Reference proteome</keyword>
<evidence type="ECO:0000313" key="1">
    <source>
        <dbReference type="EMBL" id="CAI8598341.1"/>
    </source>
</evidence>
<dbReference type="AlphaFoldDB" id="A0AAV0ZKF2"/>
<dbReference type="EMBL" id="OX451737">
    <property type="protein sequence ID" value="CAI8598341.1"/>
    <property type="molecule type" value="Genomic_DNA"/>
</dbReference>
<evidence type="ECO:0000313" key="2">
    <source>
        <dbReference type="Proteomes" id="UP001157006"/>
    </source>
</evidence>
<protein>
    <submittedName>
        <fullName evidence="1">Uncharacterized protein</fullName>
    </submittedName>
</protein>